<dbReference type="Proteomes" id="UP001320420">
    <property type="component" value="Unassembled WGS sequence"/>
</dbReference>
<dbReference type="Gene3D" id="2.130.10.10">
    <property type="entry name" value="YVTN repeat-like/Quinoprotein amine dehydrogenase"/>
    <property type="match status" value="1"/>
</dbReference>
<feature type="compositionally biased region" description="Polar residues" evidence="2">
    <location>
        <begin position="13"/>
        <end position="23"/>
    </location>
</feature>
<feature type="region of interest" description="Disordered" evidence="2">
    <location>
        <begin position="379"/>
        <end position="411"/>
    </location>
</feature>
<dbReference type="Pfam" id="PF10282">
    <property type="entry name" value="Lactonase"/>
    <property type="match status" value="1"/>
</dbReference>
<feature type="compositionally biased region" description="Basic and acidic residues" evidence="2">
    <location>
        <begin position="1"/>
        <end position="10"/>
    </location>
</feature>
<comment type="caution">
    <text evidence="3">The sequence shown here is derived from an EMBL/GenBank/DDBJ whole genome shotgun (WGS) entry which is preliminary data.</text>
</comment>
<proteinExistence type="inferred from homology"/>
<dbReference type="AlphaFoldDB" id="A0AAN9UVV0"/>
<feature type="compositionally biased region" description="Low complexity" evidence="2">
    <location>
        <begin position="395"/>
        <end position="406"/>
    </location>
</feature>
<dbReference type="PANTHER" id="PTHR30344">
    <property type="entry name" value="6-PHOSPHOGLUCONOLACTONASE-RELATED"/>
    <property type="match status" value="1"/>
</dbReference>
<dbReference type="SUPFAM" id="SSF50974">
    <property type="entry name" value="Nitrous oxide reductase, N-terminal domain"/>
    <property type="match status" value="1"/>
</dbReference>
<feature type="region of interest" description="Disordered" evidence="2">
    <location>
        <begin position="1"/>
        <end position="23"/>
    </location>
</feature>
<evidence type="ECO:0000313" key="3">
    <source>
        <dbReference type="EMBL" id="KAK7754147.1"/>
    </source>
</evidence>
<evidence type="ECO:0000256" key="2">
    <source>
        <dbReference type="SAM" id="MobiDB-lite"/>
    </source>
</evidence>
<reference evidence="3 4" key="1">
    <citation type="submission" date="2024-02" db="EMBL/GenBank/DDBJ databases">
        <title>De novo assembly and annotation of 12 fungi associated with fruit tree decline syndrome in Ontario, Canada.</title>
        <authorList>
            <person name="Sulman M."/>
            <person name="Ellouze W."/>
            <person name="Ilyukhin E."/>
        </authorList>
    </citation>
    <scope>NUCLEOTIDE SEQUENCE [LARGE SCALE GENOMIC DNA]</scope>
    <source>
        <strain evidence="3 4">M11/M66-122</strain>
    </source>
</reference>
<keyword evidence="4" id="KW-1185">Reference proteome</keyword>
<dbReference type="InterPro" id="IPR011045">
    <property type="entry name" value="N2O_reductase_N"/>
</dbReference>
<evidence type="ECO:0000256" key="1">
    <source>
        <dbReference type="ARBA" id="ARBA00005564"/>
    </source>
</evidence>
<dbReference type="InterPro" id="IPR015943">
    <property type="entry name" value="WD40/YVTN_repeat-like_dom_sf"/>
</dbReference>
<dbReference type="InterPro" id="IPR019405">
    <property type="entry name" value="Lactonase_7-beta_prop"/>
</dbReference>
<evidence type="ECO:0008006" key="5">
    <source>
        <dbReference type="Google" id="ProtNLM"/>
    </source>
</evidence>
<dbReference type="EMBL" id="JAKJXP020000023">
    <property type="protein sequence ID" value="KAK7754147.1"/>
    <property type="molecule type" value="Genomic_DNA"/>
</dbReference>
<protein>
    <recommendedName>
        <fullName evidence="5">6-phosphogluconolactonase</fullName>
    </recommendedName>
</protein>
<evidence type="ECO:0000313" key="4">
    <source>
        <dbReference type="Proteomes" id="UP001320420"/>
    </source>
</evidence>
<organism evidence="3 4">
    <name type="scientific">Diatrype stigma</name>
    <dbReference type="NCBI Taxonomy" id="117547"/>
    <lineage>
        <taxon>Eukaryota</taxon>
        <taxon>Fungi</taxon>
        <taxon>Dikarya</taxon>
        <taxon>Ascomycota</taxon>
        <taxon>Pezizomycotina</taxon>
        <taxon>Sordariomycetes</taxon>
        <taxon>Xylariomycetidae</taxon>
        <taxon>Xylariales</taxon>
        <taxon>Diatrypaceae</taxon>
        <taxon>Diatrype</taxon>
    </lineage>
</organism>
<dbReference type="GO" id="GO:0017057">
    <property type="term" value="F:6-phosphogluconolactonase activity"/>
    <property type="evidence" value="ECO:0007669"/>
    <property type="project" value="TreeGrafter"/>
</dbReference>
<accession>A0AAN9UVV0</accession>
<gene>
    <name evidence="3" type="ORF">SLS62_003993</name>
</gene>
<feature type="region of interest" description="Disordered" evidence="2">
    <location>
        <begin position="276"/>
        <end position="302"/>
    </location>
</feature>
<name>A0AAN9UVV0_9PEZI</name>
<dbReference type="PANTHER" id="PTHR30344:SF1">
    <property type="entry name" value="6-PHOSPHOGLUCONOLACTONASE"/>
    <property type="match status" value="1"/>
</dbReference>
<sequence>MADADVDAKPRGNNLSATKQHPSTNNRGLAFTLATRTTALLILVYSTWELANALTRAPPFLAVWRGASPTGFLSPEGVAHSTSFTGSLVKLLYVTSYAGTLTTLKLTATTSSSSSDGLSRASLETVSATSNCGPSPSWVTLDTRHSLLFCADEGLGRPTGFVTSYETSSGGVLVLLDRIEVLAGAVAITPYGRELLYLSISVSGGSPQRRTGELELVQNETYALAHPPGPDPVRQEAPHPHDAIVDPTGQYLLVPDLGADLVRVFKLDRRGRAATRTPLPPVVASPGSGPRHGAFVRVPTTAPDGRSRSRTFFYLVSELANTITGYEVVYHGEGEGTGKLDFDEQFTIGTHGEGEPVPEGAAVAEIQVTPDGRFLIVSSRNESSSNIPHVERSRSNNGDSNDNIGGTPSDSLISFRIHQTTGLLTKLQEFPAGGLIPRHFSVSADGSLVAVGLQGDGRVVVISRNLETGKLEDYIAYADVEGEVTAVIFDE</sequence>
<comment type="similarity">
    <text evidence="1">Belongs to the cycloisomerase 2 family.</text>
</comment>
<dbReference type="InterPro" id="IPR050282">
    <property type="entry name" value="Cycloisomerase_2"/>
</dbReference>